<keyword evidence="1" id="KW-0732">Signal</keyword>
<feature type="signal peptide" evidence="1">
    <location>
        <begin position="1"/>
        <end position="23"/>
    </location>
</feature>
<comment type="caution">
    <text evidence="2">The sequence shown here is derived from an EMBL/GenBank/DDBJ whole genome shotgun (WGS) entry which is preliminary data.</text>
</comment>
<sequence>MCWLREYGTFGALLLQAVQVVQAARQLNPVPIGQPQLTELGLVADYFFKFTGEVNWPADREYTSVNSMEIEKERNVSLGGGGGDVSKWVDKDSHPNEASEATFQRVGRSLCDLCQAVKLLPDERLGWWSFKRYYKRKRKRALVQGAVNDCRILLATGANVSVVSAAYAKKMWMRDVSNGAGVDGVLGTDFMIPTGIRLDLFHGIVRLPDEVMVPLIKSRNAIDDEIYGTQAFGGLPIDLSIPCREWQEFWLPCRHPSRDTHEIWI</sequence>
<evidence type="ECO:0000256" key="1">
    <source>
        <dbReference type="SAM" id="SignalP"/>
    </source>
</evidence>
<organism evidence="2 3">
    <name type="scientific">Phytophthora megakarya</name>
    <dbReference type="NCBI Taxonomy" id="4795"/>
    <lineage>
        <taxon>Eukaryota</taxon>
        <taxon>Sar</taxon>
        <taxon>Stramenopiles</taxon>
        <taxon>Oomycota</taxon>
        <taxon>Peronosporomycetes</taxon>
        <taxon>Peronosporales</taxon>
        <taxon>Peronosporaceae</taxon>
        <taxon>Phytophthora</taxon>
    </lineage>
</organism>
<dbReference type="OrthoDB" id="126554at2759"/>
<evidence type="ECO:0000313" key="2">
    <source>
        <dbReference type="EMBL" id="OWZ12772.1"/>
    </source>
</evidence>
<evidence type="ECO:0000313" key="3">
    <source>
        <dbReference type="Proteomes" id="UP000198211"/>
    </source>
</evidence>
<protein>
    <recommendedName>
        <fullName evidence="4">Eukaryotic/viral aspartic protease</fullName>
    </recommendedName>
</protein>
<keyword evidence="3" id="KW-1185">Reference proteome</keyword>
<dbReference type="EMBL" id="NBNE01001757">
    <property type="protein sequence ID" value="OWZ12772.1"/>
    <property type="molecule type" value="Genomic_DNA"/>
</dbReference>
<dbReference type="Proteomes" id="UP000198211">
    <property type="component" value="Unassembled WGS sequence"/>
</dbReference>
<feature type="chain" id="PRO_5012195049" description="Eukaryotic/viral aspartic protease" evidence="1">
    <location>
        <begin position="24"/>
        <end position="265"/>
    </location>
</feature>
<gene>
    <name evidence="2" type="ORF">PHMEG_00014016</name>
</gene>
<name>A0A225W5C8_9STRA</name>
<proteinExistence type="predicted"/>
<accession>A0A225W5C8</accession>
<reference evidence="3" key="1">
    <citation type="submission" date="2017-03" db="EMBL/GenBank/DDBJ databases">
        <title>Phytopthora megakarya and P. palmivora, two closely related causual agents of cacao black pod achieved similar genome size and gene model numbers by different mechanisms.</title>
        <authorList>
            <person name="Ali S."/>
            <person name="Shao J."/>
            <person name="Larry D.J."/>
            <person name="Kronmiller B."/>
            <person name="Shen D."/>
            <person name="Strem M.D."/>
            <person name="Melnick R.L."/>
            <person name="Guiltinan M.J."/>
            <person name="Tyler B.M."/>
            <person name="Meinhardt L.W."/>
            <person name="Bailey B.A."/>
        </authorList>
    </citation>
    <scope>NUCLEOTIDE SEQUENCE [LARGE SCALE GENOMIC DNA]</scope>
    <source>
        <strain evidence="3">zdho120</strain>
    </source>
</reference>
<dbReference type="AlphaFoldDB" id="A0A225W5C8"/>
<evidence type="ECO:0008006" key="4">
    <source>
        <dbReference type="Google" id="ProtNLM"/>
    </source>
</evidence>